<dbReference type="GO" id="GO:0003677">
    <property type="term" value="F:DNA binding"/>
    <property type="evidence" value="ECO:0007669"/>
    <property type="project" value="InterPro"/>
</dbReference>
<dbReference type="Gene3D" id="3.40.50.1390">
    <property type="entry name" value="Resolvase, N-terminal catalytic domain"/>
    <property type="match status" value="1"/>
</dbReference>
<feature type="coiled-coil region" evidence="1">
    <location>
        <begin position="430"/>
        <end position="484"/>
    </location>
</feature>
<keyword evidence="5" id="KW-1185">Reference proteome</keyword>
<dbReference type="RefSeq" id="WP_054969151.1">
    <property type="nucleotide sequence ID" value="NZ_LJCO01000045.1"/>
</dbReference>
<evidence type="ECO:0008006" key="6">
    <source>
        <dbReference type="Google" id="ProtNLM"/>
    </source>
</evidence>
<sequence length="587" mass="67339">MTQNELRRFKYTARRPAFAYKRRSKEDETGNSMAAQEKAIRERFEPEGFEIVRWFSDEHSAFRYSNGRDGISQLMRELDNHPEVKDVLVEQFDRLGRDPDHVGWLRQELKNRNVRIHYAVQKYDASKPDGMIMQQVNTGLSAAESMRIAEKTHSRMLANFRQRDAETGWQLKNGGRPQYGYKIVHLKYYHGPKIKFRSIWEIDESSAAILRRIVVDMRIGRNMSYEEIRDELNADGIPSPEGGLWTKSTMHELFRRDRLLGAAGVAIWNRENKKDDTIREEKGKFKPEEEWVKVENAHPPILTMEEVELATALGAQRGPRTFTPRTDASPYLFSGVNAEGEIMFRCARCGGHMVSYQKSKGKSYYACSHATNQGKNGICGPVVKVSKETLESDIIQQVMARYSSHEFVSLVLERVNDIIQDLNMHGGNELKSLDKAIDQVRRKMNNLLGTLQMTGPSVTLAEAFKAAETEKERLEQKRKALLVEVQPIAPITETELQGLLDNFSEVMQAGTNKQRREMIRAFVSHMIFDPDSRQIEVFFWPSPPLGPDPYMQKAKHIFLCFARISDGGGEASPLKNLSITTEIRYRK</sequence>
<name>A0A0P9EKW8_9BACL</name>
<dbReference type="CDD" id="cd00338">
    <property type="entry name" value="Ser_Recombinase"/>
    <property type="match status" value="1"/>
</dbReference>
<evidence type="ECO:0000259" key="3">
    <source>
        <dbReference type="PROSITE" id="PS51737"/>
    </source>
</evidence>
<proteinExistence type="predicted"/>
<dbReference type="InterPro" id="IPR011109">
    <property type="entry name" value="DNA_bind_recombinase_dom"/>
</dbReference>
<dbReference type="Gene3D" id="3.90.1750.20">
    <property type="entry name" value="Putative Large Serine Recombinase, Chain B, Domain 2"/>
    <property type="match status" value="1"/>
</dbReference>
<dbReference type="SMART" id="SM00857">
    <property type="entry name" value="Resolvase"/>
    <property type="match status" value="1"/>
</dbReference>
<dbReference type="PROSITE" id="PS51736">
    <property type="entry name" value="RECOMBINASES_3"/>
    <property type="match status" value="1"/>
</dbReference>
<dbReference type="InterPro" id="IPR050639">
    <property type="entry name" value="SSR_resolvase"/>
</dbReference>
<evidence type="ECO:0000259" key="2">
    <source>
        <dbReference type="PROSITE" id="PS51736"/>
    </source>
</evidence>
<evidence type="ECO:0000313" key="4">
    <source>
        <dbReference type="EMBL" id="KPV43835.1"/>
    </source>
</evidence>
<dbReference type="PANTHER" id="PTHR30461:SF23">
    <property type="entry name" value="DNA RECOMBINASE-RELATED"/>
    <property type="match status" value="1"/>
</dbReference>
<dbReference type="InterPro" id="IPR038109">
    <property type="entry name" value="DNA_bind_recomb_sf"/>
</dbReference>
<dbReference type="OrthoDB" id="9769353at2"/>
<feature type="domain" description="Recombinase" evidence="3">
    <location>
        <begin position="185"/>
        <end position="320"/>
    </location>
</feature>
<dbReference type="GO" id="GO:0000150">
    <property type="term" value="F:DNA strand exchange activity"/>
    <property type="evidence" value="ECO:0007669"/>
    <property type="project" value="InterPro"/>
</dbReference>
<organism evidence="4 5">
    <name type="scientific">Alicyclobacillus ferrooxydans</name>
    <dbReference type="NCBI Taxonomy" id="471514"/>
    <lineage>
        <taxon>Bacteria</taxon>
        <taxon>Bacillati</taxon>
        <taxon>Bacillota</taxon>
        <taxon>Bacilli</taxon>
        <taxon>Bacillales</taxon>
        <taxon>Alicyclobacillaceae</taxon>
        <taxon>Alicyclobacillus</taxon>
    </lineage>
</organism>
<dbReference type="EMBL" id="LJCO01000045">
    <property type="protein sequence ID" value="KPV43835.1"/>
    <property type="molecule type" value="Genomic_DNA"/>
</dbReference>
<evidence type="ECO:0000313" key="5">
    <source>
        <dbReference type="Proteomes" id="UP000050482"/>
    </source>
</evidence>
<accession>A0A0P9EKW8</accession>
<keyword evidence="1" id="KW-0175">Coiled coil</keyword>
<dbReference type="InterPro" id="IPR036162">
    <property type="entry name" value="Resolvase-like_N_sf"/>
</dbReference>
<dbReference type="Pfam" id="PF07508">
    <property type="entry name" value="Recombinase"/>
    <property type="match status" value="1"/>
</dbReference>
<dbReference type="PATRIC" id="fig|471514.4.peg.5209"/>
<dbReference type="Pfam" id="PF00239">
    <property type="entry name" value="Resolvase"/>
    <property type="match status" value="1"/>
</dbReference>
<gene>
    <name evidence="4" type="ORF">AN477_10710</name>
</gene>
<protein>
    <recommendedName>
        <fullName evidence="6">Recombinase domain-containing protein</fullName>
    </recommendedName>
</protein>
<dbReference type="STRING" id="471514.AN477_10710"/>
<dbReference type="InterPro" id="IPR025827">
    <property type="entry name" value="Zn_ribbon_recom_dom"/>
</dbReference>
<feature type="domain" description="Resolvase/invertase-type recombinase catalytic" evidence="2">
    <location>
        <begin position="16"/>
        <end position="163"/>
    </location>
</feature>
<dbReference type="PROSITE" id="PS51737">
    <property type="entry name" value="RECOMBINASE_DNA_BIND"/>
    <property type="match status" value="1"/>
</dbReference>
<dbReference type="PANTHER" id="PTHR30461">
    <property type="entry name" value="DNA-INVERTASE FROM LAMBDOID PROPHAGE"/>
    <property type="match status" value="1"/>
</dbReference>
<dbReference type="InterPro" id="IPR006119">
    <property type="entry name" value="Resolv_N"/>
</dbReference>
<dbReference type="AlphaFoldDB" id="A0A0P9EKW8"/>
<dbReference type="Proteomes" id="UP000050482">
    <property type="component" value="Unassembled WGS sequence"/>
</dbReference>
<evidence type="ECO:0000256" key="1">
    <source>
        <dbReference type="SAM" id="Coils"/>
    </source>
</evidence>
<dbReference type="Pfam" id="PF13408">
    <property type="entry name" value="Zn_ribbon_recom"/>
    <property type="match status" value="1"/>
</dbReference>
<dbReference type="SUPFAM" id="SSF53041">
    <property type="entry name" value="Resolvase-like"/>
    <property type="match status" value="1"/>
</dbReference>
<reference evidence="4 5" key="1">
    <citation type="submission" date="2015-09" db="EMBL/GenBank/DDBJ databases">
        <title>Draft genome sequence of Alicyclobacillus ferrooxydans DSM 22381.</title>
        <authorList>
            <person name="Hemp J."/>
        </authorList>
    </citation>
    <scope>NUCLEOTIDE SEQUENCE [LARGE SCALE GENOMIC DNA]</scope>
    <source>
        <strain evidence="4 5">TC-34</strain>
    </source>
</reference>
<comment type="caution">
    <text evidence="4">The sequence shown here is derived from an EMBL/GenBank/DDBJ whole genome shotgun (WGS) entry which is preliminary data.</text>
</comment>